<dbReference type="EMBL" id="MNCJ02000325">
    <property type="protein sequence ID" value="KAF5785412.1"/>
    <property type="molecule type" value="Genomic_DNA"/>
</dbReference>
<accession>A0A9K3HVM9</accession>
<keyword evidence="2" id="KW-1185">Reference proteome</keyword>
<dbReference type="AlphaFoldDB" id="A0A9K3HVM9"/>
<evidence type="ECO:0000313" key="2">
    <source>
        <dbReference type="Proteomes" id="UP000215914"/>
    </source>
</evidence>
<evidence type="ECO:0000313" key="1">
    <source>
        <dbReference type="EMBL" id="KAF5785412.1"/>
    </source>
</evidence>
<reference evidence="1" key="1">
    <citation type="journal article" date="2017" name="Nature">
        <title>The sunflower genome provides insights into oil metabolism, flowering and Asterid evolution.</title>
        <authorList>
            <person name="Badouin H."/>
            <person name="Gouzy J."/>
            <person name="Grassa C.J."/>
            <person name="Murat F."/>
            <person name="Staton S.E."/>
            <person name="Cottret L."/>
            <person name="Lelandais-Briere C."/>
            <person name="Owens G.L."/>
            <person name="Carrere S."/>
            <person name="Mayjonade B."/>
            <person name="Legrand L."/>
            <person name="Gill N."/>
            <person name="Kane N.C."/>
            <person name="Bowers J.E."/>
            <person name="Hubner S."/>
            <person name="Bellec A."/>
            <person name="Berard A."/>
            <person name="Berges H."/>
            <person name="Blanchet N."/>
            <person name="Boniface M.C."/>
            <person name="Brunel D."/>
            <person name="Catrice O."/>
            <person name="Chaidir N."/>
            <person name="Claudel C."/>
            <person name="Donnadieu C."/>
            <person name="Faraut T."/>
            <person name="Fievet G."/>
            <person name="Helmstetter N."/>
            <person name="King M."/>
            <person name="Knapp S.J."/>
            <person name="Lai Z."/>
            <person name="Le Paslier M.C."/>
            <person name="Lippi Y."/>
            <person name="Lorenzon L."/>
            <person name="Mandel J.R."/>
            <person name="Marage G."/>
            <person name="Marchand G."/>
            <person name="Marquand E."/>
            <person name="Bret-Mestries E."/>
            <person name="Morien E."/>
            <person name="Nambeesan S."/>
            <person name="Nguyen T."/>
            <person name="Pegot-Espagnet P."/>
            <person name="Pouilly N."/>
            <person name="Raftis F."/>
            <person name="Sallet E."/>
            <person name="Schiex T."/>
            <person name="Thomas J."/>
            <person name="Vandecasteele C."/>
            <person name="Vares D."/>
            <person name="Vear F."/>
            <person name="Vautrin S."/>
            <person name="Crespi M."/>
            <person name="Mangin B."/>
            <person name="Burke J.M."/>
            <person name="Salse J."/>
            <person name="Munos S."/>
            <person name="Vincourt P."/>
            <person name="Rieseberg L.H."/>
            <person name="Langlade N.B."/>
        </authorList>
    </citation>
    <scope>NUCLEOTIDE SEQUENCE</scope>
    <source>
        <tissue evidence="1">Leaves</tissue>
    </source>
</reference>
<proteinExistence type="predicted"/>
<reference evidence="1" key="2">
    <citation type="submission" date="2020-06" db="EMBL/GenBank/DDBJ databases">
        <title>Helianthus annuus Genome sequencing and assembly Release 2.</title>
        <authorList>
            <person name="Gouzy J."/>
            <person name="Langlade N."/>
            <person name="Munos S."/>
        </authorList>
    </citation>
    <scope>NUCLEOTIDE SEQUENCE</scope>
    <source>
        <tissue evidence="1">Leaves</tissue>
    </source>
</reference>
<comment type="caution">
    <text evidence="1">The sequence shown here is derived from an EMBL/GenBank/DDBJ whole genome shotgun (WGS) entry which is preliminary data.</text>
</comment>
<organism evidence="1 2">
    <name type="scientific">Helianthus annuus</name>
    <name type="common">Common sunflower</name>
    <dbReference type="NCBI Taxonomy" id="4232"/>
    <lineage>
        <taxon>Eukaryota</taxon>
        <taxon>Viridiplantae</taxon>
        <taxon>Streptophyta</taxon>
        <taxon>Embryophyta</taxon>
        <taxon>Tracheophyta</taxon>
        <taxon>Spermatophyta</taxon>
        <taxon>Magnoliopsida</taxon>
        <taxon>eudicotyledons</taxon>
        <taxon>Gunneridae</taxon>
        <taxon>Pentapetalae</taxon>
        <taxon>asterids</taxon>
        <taxon>campanulids</taxon>
        <taxon>Asterales</taxon>
        <taxon>Asteraceae</taxon>
        <taxon>Asteroideae</taxon>
        <taxon>Heliantheae alliance</taxon>
        <taxon>Heliantheae</taxon>
        <taxon>Helianthus</taxon>
    </lineage>
</organism>
<gene>
    <name evidence="1" type="ORF">HanXRQr2_Chr10g0428351</name>
</gene>
<name>A0A9K3HVM9_HELAN</name>
<protein>
    <submittedName>
        <fullName evidence="1">Uncharacterized protein</fullName>
    </submittedName>
</protein>
<dbReference type="Gramene" id="mRNA:HanXRQr2_Chr10g0428351">
    <property type="protein sequence ID" value="CDS:HanXRQr2_Chr10g0428351.1"/>
    <property type="gene ID" value="HanXRQr2_Chr10g0428351"/>
</dbReference>
<sequence length="53" mass="5862">MVKLVIKEVLLPLISSQPFTCHAFFSNSSIRLAAVLSYGSQPLSQGRSIRIEK</sequence>
<dbReference type="Proteomes" id="UP000215914">
    <property type="component" value="Unassembled WGS sequence"/>
</dbReference>